<dbReference type="Proteomes" id="UP000095237">
    <property type="component" value="Unassembled WGS sequence"/>
</dbReference>
<reference evidence="1 2" key="1">
    <citation type="submission" date="2015-11" db="EMBL/GenBank/DDBJ databases">
        <title>Evidence for parallel genomic evolution in an endosymbiosis of termite gut flagellates.</title>
        <authorList>
            <person name="Zheng H."/>
        </authorList>
    </citation>
    <scope>NUCLEOTIDE SEQUENCE [LARGE SCALE GENOMIC DNA]</scope>
    <source>
        <strain evidence="1 2">CET450</strain>
    </source>
</reference>
<sequence length="61" mass="7534">MKYLLDADVLIRVLQKLLFYQKTVMLWKNMRKFSNIFFGKTSIQNKQKKSLRNRIMPIRIW</sequence>
<protein>
    <submittedName>
        <fullName evidence="1">Uncharacterized protein</fullName>
    </submittedName>
</protein>
<gene>
    <name evidence="1" type="ORF">ATZ36_09290</name>
</gene>
<evidence type="ECO:0000313" key="2">
    <source>
        <dbReference type="Proteomes" id="UP000095237"/>
    </source>
</evidence>
<dbReference type="EMBL" id="LNVX01000691">
    <property type="protein sequence ID" value="OEG69482.1"/>
    <property type="molecule type" value="Genomic_DNA"/>
</dbReference>
<name>A0A1E5IG53_ENDTX</name>
<accession>A0A1E5IG53</accession>
<proteinExistence type="predicted"/>
<comment type="caution">
    <text evidence="1">The sequence shown here is derived from an EMBL/GenBank/DDBJ whole genome shotgun (WGS) entry which is preliminary data.</text>
</comment>
<organism evidence="1 2">
    <name type="scientific">Endomicrobium trichonymphae</name>
    <dbReference type="NCBI Taxonomy" id="1408204"/>
    <lineage>
        <taxon>Bacteria</taxon>
        <taxon>Pseudomonadati</taxon>
        <taxon>Elusimicrobiota</taxon>
        <taxon>Endomicrobiia</taxon>
        <taxon>Endomicrobiales</taxon>
        <taxon>Endomicrobiaceae</taxon>
        <taxon>Candidatus Endomicrobiellum</taxon>
    </lineage>
</organism>
<evidence type="ECO:0000313" key="1">
    <source>
        <dbReference type="EMBL" id="OEG69482.1"/>
    </source>
</evidence>
<keyword evidence="2" id="KW-1185">Reference proteome</keyword>
<dbReference type="AlphaFoldDB" id="A0A1E5IG53"/>